<feature type="transmembrane region" description="Helical" evidence="6">
    <location>
        <begin position="162"/>
        <end position="186"/>
    </location>
</feature>
<feature type="transmembrane region" description="Helical" evidence="6">
    <location>
        <begin position="192"/>
        <end position="208"/>
    </location>
</feature>
<dbReference type="AlphaFoldDB" id="A0A507EAU2"/>
<evidence type="ECO:0000259" key="7">
    <source>
        <dbReference type="Pfam" id="PF09335"/>
    </source>
</evidence>
<keyword evidence="3" id="KW-0732">Signal</keyword>
<dbReference type="InterPro" id="IPR045014">
    <property type="entry name" value="TM41A/B"/>
</dbReference>
<evidence type="ECO:0000256" key="3">
    <source>
        <dbReference type="ARBA" id="ARBA00022729"/>
    </source>
</evidence>
<reference evidence="8 9" key="1">
    <citation type="journal article" date="2019" name="Sci. Rep.">
        <title>Comparative genomics of chytrid fungi reveal insights into the obligate biotrophic and pathogenic lifestyle of Synchytrium endobioticum.</title>
        <authorList>
            <person name="van de Vossenberg B.T.L.H."/>
            <person name="Warris S."/>
            <person name="Nguyen H.D.T."/>
            <person name="van Gent-Pelzer M.P.E."/>
            <person name="Joly D.L."/>
            <person name="van de Geest H.C."/>
            <person name="Bonants P.J.M."/>
            <person name="Smith D.S."/>
            <person name="Levesque C.A."/>
            <person name="van der Lee T.A.J."/>
        </authorList>
    </citation>
    <scope>NUCLEOTIDE SEQUENCE [LARGE SCALE GENOMIC DNA]</scope>
    <source>
        <strain evidence="8 9">CBS 809.83</strain>
    </source>
</reference>
<evidence type="ECO:0000256" key="1">
    <source>
        <dbReference type="ARBA" id="ARBA00004141"/>
    </source>
</evidence>
<accession>A0A507EAU2</accession>
<dbReference type="PANTHER" id="PTHR43220:SF21">
    <property type="entry name" value="TRANSMEMBRANE PROTEIN 41A"/>
    <property type="match status" value="1"/>
</dbReference>
<feature type="domain" description="VTT" evidence="7">
    <location>
        <begin position="158"/>
        <end position="277"/>
    </location>
</feature>
<dbReference type="GO" id="GO:0016020">
    <property type="term" value="C:membrane"/>
    <property type="evidence" value="ECO:0007669"/>
    <property type="project" value="UniProtKB-SubCell"/>
</dbReference>
<keyword evidence="5 6" id="KW-0472">Membrane</keyword>
<protein>
    <recommendedName>
        <fullName evidence="7">VTT domain-containing protein</fullName>
    </recommendedName>
</protein>
<dbReference type="Pfam" id="PF09335">
    <property type="entry name" value="VTT_dom"/>
    <property type="match status" value="1"/>
</dbReference>
<feature type="transmembrane region" description="Helical" evidence="6">
    <location>
        <begin position="258"/>
        <end position="280"/>
    </location>
</feature>
<name>A0A507EAU2_9FUNG</name>
<proteinExistence type="predicted"/>
<evidence type="ECO:0000313" key="9">
    <source>
        <dbReference type="Proteomes" id="UP000318582"/>
    </source>
</evidence>
<sequence length="335" mass="37114">MTLAPVVRHSPLFSPRSKVELLSTPPLLPETGRLVEEQRPLLGLAFAPPAEMSLPGPVDVRGTLLHPRRTLSTENSVPTKNAIAARLGTLVGIFSGWLFVLYQIGHNLPAYEEEIHLPKSFDDLKSQSVVLQAYSSAHFGPVLTLFTLVFTFKQTFSIPGSALMNILGGLLYGFWAFPLVSLLTAIGSTLCYHISQIVLGEFIVARFARSNLGYLRRRVEVNRESGNLFYYLLFLRLFPFSPNWFLNVASPFVGVPVHPFFMSIFLGLMPYNYVCVQAAATLAQLDSFADILSLDVLLKLLSISVIALIPALYGQKIASWVRGRMSDDVVKQQQA</sequence>
<feature type="transmembrane region" description="Helical" evidence="6">
    <location>
        <begin position="83"/>
        <end position="104"/>
    </location>
</feature>
<dbReference type="EMBL" id="QEAQ01000011">
    <property type="protein sequence ID" value="TPX60934.1"/>
    <property type="molecule type" value="Genomic_DNA"/>
</dbReference>
<organism evidence="8 9">
    <name type="scientific">Powellomyces hirtus</name>
    <dbReference type="NCBI Taxonomy" id="109895"/>
    <lineage>
        <taxon>Eukaryota</taxon>
        <taxon>Fungi</taxon>
        <taxon>Fungi incertae sedis</taxon>
        <taxon>Chytridiomycota</taxon>
        <taxon>Chytridiomycota incertae sedis</taxon>
        <taxon>Chytridiomycetes</taxon>
        <taxon>Spizellomycetales</taxon>
        <taxon>Powellomycetaceae</taxon>
        <taxon>Powellomyces</taxon>
    </lineage>
</organism>
<keyword evidence="2 6" id="KW-0812">Transmembrane</keyword>
<evidence type="ECO:0000256" key="2">
    <source>
        <dbReference type="ARBA" id="ARBA00022692"/>
    </source>
</evidence>
<comment type="caution">
    <text evidence="8">The sequence shown here is derived from an EMBL/GenBank/DDBJ whole genome shotgun (WGS) entry which is preliminary data.</text>
</comment>
<evidence type="ECO:0000256" key="5">
    <source>
        <dbReference type="ARBA" id="ARBA00023136"/>
    </source>
</evidence>
<evidence type="ECO:0000313" key="8">
    <source>
        <dbReference type="EMBL" id="TPX60934.1"/>
    </source>
</evidence>
<feature type="transmembrane region" description="Helical" evidence="6">
    <location>
        <begin position="129"/>
        <end position="150"/>
    </location>
</feature>
<feature type="transmembrane region" description="Helical" evidence="6">
    <location>
        <begin position="228"/>
        <end position="246"/>
    </location>
</feature>
<evidence type="ECO:0000256" key="4">
    <source>
        <dbReference type="ARBA" id="ARBA00022989"/>
    </source>
</evidence>
<dbReference type="InterPro" id="IPR032816">
    <property type="entry name" value="VTT_dom"/>
</dbReference>
<keyword evidence="4 6" id="KW-1133">Transmembrane helix</keyword>
<dbReference type="Proteomes" id="UP000318582">
    <property type="component" value="Unassembled WGS sequence"/>
</dbReference>
<gene>
    <name evidence="8" type="ORF">PhCBS80983_g01482</name>
</gene>
<keyword evidence="9" id="KW-1185">Reference proteome</keyword>
<comment type="subcellular location">
    <subcellularLocation>
        <location evidence="1">Membrane</location>
        <topology evidence="1">Multi-pass membrane protein</topology>
    </subcellularLocation>
</comment>
<evidence type="ECO:0000256" key="6">
    <source>
        <dbReference type="SAM" id="Phobius"/>
    </source>
</evidence>
<dbReference type="PANTHER" id="PTHR43220">
    <property type="match status" value="1"/>
</dbReference>
<dbReference type="STRING" id="109895.A0A507EAU2"/>